<dbReference type="EMBL" id="UOFB01000313">
    <property type="protein sequence ID" value="VAW48999.1"/>
    <property type="molecule type" value="Genomic_DNA"/>
</dbReference>
<evidence type="ECO:0000313" key="1">
    <source>
        <dbReference type="EMBL" id="VAW48999.1"/>
    </source>
</evidence>
<protein>
    <submittedName>
        <fullName evidence="1">Uncharacterized protein</fullName>
    </submittedName>
</protein>
<sequence>MSETYKEISADLADFVSKMTQSIAQAQQMLDLGSIEMLKTLADETTKVPQITNIIEEIKDSDGKVIDTTSSTKTTFNEMSLLNLGIRPTFYQFSKT</sequence>
<name>A0A3B0WHV6_9ZZZZ</name>
<gene>
    <name evidence="1" type="ORF">MNBD_GAMMA04-1275</name>
</gene>
<dbReference type="AlphaFoldDB" id="A0A3B0WHV6"/>
<feature type="non-terminal residue" evidence="1">
    <location>
        <position position="96"/>
    </location>
</feature>
<accession>A0A3B0WHV6</accession>
<proteinExistence type="predicted"/>
<organism evidence="1">
    <name type="scientific">hydrothermal vent metagenome</name>
    <dbReference type="NCBI Taxonomy" id="652676"/>
    <lineage>
        <taxon>unclassified sequences</taxon>
        <taxon>metagenomes</taxon>
        <taxon>ecological metagenomes</taxon>
    </lineage>
</organism>
<reference evidence="1" key="1">
    <citation type="submission" date="2018-06" db="EMBL/GenBank/DDBJ databases">
        <authorList>
            <person name="Zhirakovskaya E."/>
        </authorList>
    </citation>
    <scope>NUCLEOTIDE SEQUENCE</scope>
</reference>